<sequence>MVSAGCAVRHRRRIGNSASGSQSVLGCHSHIAPSMPLPLQTRLPSLTTRLLPKLPSLCTLAGLLIGAALLPAPAQTVPAEAIAPPPSADMAFEVEGRISGMGYSARAQLRWQQDGEHYEAFQAIRLPLVGTRSQRSSGTLRPHFLQPLRFEDSARKRRSLRFDPASGSVIADEATQSASVPEGAQDRLSVFFQLAATVAGQPQRYVEPGRQIPIWTVANNKQEAWVFEVVEHAPITLPAGTMDAVRLQRMPRKPGDQQADIWLAPQTGYLPVRIHLSEDDGDVVDLRLRDYQAQTDTAP</sequence>
<protein>
    <submittedName>
        <fullName evidence="1">DUF3108 domain-containing protein</fullName>
    </submittedName>
</protein>
<dbReference type="EMBL" id="RDQO01000001">
    <property type="protein sequence ID" value="RMX08029.1"/>
    <property type="molecule type" value="Genomic_DNA"/>
</dbReference>
<evidence type="ECO:0000313" key="1">
    <source>
        <dbReference type="EMBL" id="RMX08029.1"/>
    </source>
</evidence>
<dbReference type="AlphaFoldDB" id="A0A3M6QZI2"/>
<dbReference type="OrthoDB" id="8526020at2"/>
<comment type="caution">
    <text evidence="1">The sequence shown here is derived from an EMBL/GenBank/DDBJ whole genome shotgun (WGS) entry which is preliminary data.</text>
</comment>
<dbReference type="Pfam" id="PF11306">
    <property type="entry name" value="DUF3108"/>
    <property type="match status" value="1"/>
</dbReference>
<organism evidence="1 2">
    <name type="scientific">Corticibacter populi</name>
    <dbReference type="NCBI Taxonomy" id="1550736"/>
    <lineage>
        <taxon>Bacteria</taxon>
        <taxon>Pseudomonadati</taxon>
        <taxon>Pseudomonadota</taxon>
        <taxon>Betaproteobacteria</taxon>
        <taxon>Burkholderiales</taxon>
        <taxon>Comamonadaceae</taxon>
        <taxon>Corticibacter</taxon>
    </lineage>
</organism>
<dbReference type="Proteomes" id="UP000278006">
    <property type="component" value="Unassembled WGS sequence"/>
</dbReference>
<proteinExistence type="predicted"/>
<gene>
    <name evidence="1" type="ORF">D8I35_02570</name>
</gene>
<reference evidence="1 2" key="1">
    <citation type="submission" date="2018-10" db="EMBL/GenBank/DDBJ databases">
        <title>Draft genome of Cortibacter populi DSM10536.</title>
        <authorList>
            <person name="Bernier A.-M."/>
            <person name="Bernard K."/>
        </authorList>
    </citation>
    <scope>NUCLEOTIDE SEQUENCE [LARGE SCALE GENOMIC DNA]</scope>
    <source>
        <strain evidence="1 2">DSM 105136</strain>
    </source>
</reference>
<accession>A0A3M6QZI2</accession>
<dbReference type="InterPro" id="IPR021457">
    <property type="entry name" value="DUF3108"/>
</dbReference>
<name>A0A3M6QZI2_9BURK</name>
<keyword evidence="2" id="KW-1185">Reference proteome</keyword>
<evidence type="ECO:0000313" key="2">
    <source>
        <dbReference type="Proteomes" id="UP000278006"/>
    </source>
</evidence>